<accession>A0ABW3LGU9</accession>
<keyword evidence="1" id="KW-0472">Membrane</keyword>
<name>A0ABW3LGU9_9BACI</name>
<dbReference type="EMBL" id="JBHTKJ010000001">
    <property type="protein sequence ID" value="MFD1036922.1"/>
    <property type="molecule type" value="Genomic_DNA"/>
</dbReference>
<keyword evidence="1" id="KW-0812">Transmembrane</keyword>
<reference evidence="3" key="1">
    <citation type="journal article" date="2019" name="Int. J. Syst. Evol. Microbiol.">
        <title>The Global Catalogue of Microorganisms (GCM) 10K type strain sequencing project: providing services to taxonomists for standard genome sequencing and annotation.</title>
        <authorList>
            <consortium name="The Broad Institute Genomics Platform"/>
            <consortium name="The Broad Institute Genome Sequencing Center for Infectious Disease"/>
            <person name="Wu L."/>
            <person name="Ma J."/>
        </authorList>
    </citation>
    <scope>NUCLEOTIDE SEQUENCE [LARGE SCALE GENOMIC DNA]</scope>
    <source>
        <strain evidence="3">CCUG 56754</strain>
    </source>
</reference>
<feature type="transmembrane region" description="Helical" evidence="1">
    <location>
        <begin position="6"/>
        <end position="24"/>
    </location>
</feature>
<evidence type="ECO:0000313" key="3">
    <source>
        <dbReference type="Proteomes" id="UP001597040"/>
    </source>
</evidence>
<keyword evidence="3" id="KW-1185">Reference proteome</keyword>
<organism evidence="2 3">
    <name type="scientific">Virgibacillus byunsanensis</name>
    <dbReference type="NCBI Taxonomy" id="570945"/>
    <lineage>
        <taxon>Bacteria</taxon>
        <taxon>Bacillati</taxon>
        <taxon>Bacillota</taxon>
        <taxon>Bacilli</taxon>
        <taxon>Bacillales</taxon>
        <taxon>Bacillaceae</taxon>
        <taxon>Virgibacillus</taxon>
    </lineage>
</organism>
<comment type="caution">
    <text evidence="2">The sequence shown here is derived from an EMBL/GenBank/DDBJ whole genome shotgun (WGS) entry which is preliminary data.</text>
</comment>
<protein>
    <submittedName>
        <fullName evidence="2">Uncharacterized protein</fullName>
    </submittedName>
</protein>
<feature type="transmembrane region" description="Helical" evidence="1">
    <location>
        <begin position="31"/>
        <end position="52"/>
    </location>
</feature>
<gene>
    <name evidence="2" type="ORF">ACFQ3N_00570</name>
</gene>
<sequence length="77" mass="8368">MVGIIGILVITIVIILMEVPSLLKDGIKKDIIVFFTILLLGVGVSIALTMGVKIPNPVDAIQFMYKPLSDLISNLFK</sequence>
<evidence type="ECO:0000313" key="2">
    <source>
        <dbReference type="EMBL" id="MFD1036922.1"/>
    </source>
</evidence>
<proteinExistence type="predicted"/>
<dbReference type="Proteomes" id="UP001597040">
    <property type="component" value="Unassembled WGS sequence"/>
</dbReference>
<evidence type="ECO:0000256" key="1">
    <source>
        <dbReference type="SAM" id="Phobius"/>
    </source>
</evidence>
<dbReference type="RefSeq" id="WP_390358542.1">
    <property type="nucleotide sequence ID" value="NZ_JBHTKJ010000001.1"/>
</dbReference>
<keyword evidence="1" id="KW-1133">Transmembrane helix</keyword>